<evidence type="ECO:0000313" key="1">
    <source>
        <dbReference type="EMBL" id="UXE64351.1"/>
    </source>
</evidence>
<evidence type="ECO:0008006" key="2">
    <source>
        <dbReference type="Google" id="ProtNLM"/>
    </source>
</evidence>
<dbReference type="KEGG" id="wna:KA717_18840"/>
<name>A0A977L2F3_9CYAN</name>
<gene>
    <name evidence="1" type="ORF">KA717_18840</name>
</gene>
<sequence length="226" mass="25459">MVNIPNPHKKVPMMFQAQIGGRCQLNYIDKNADQSDIECWTLEWLERADSVLPNFAPGVETKAYQINWRFVTNGGQDDGIIRPVLGAKGIPFYPGSSMKGAFAQACTSEERRRYCGYEINSKDMAPGILRFHGGYPTNNQWQEKLIDIVHPQQPWQVKSQTKEGGAFPLISLYKPELCFGISSTIPLEETEWNEIWNIWEKALSLGIGCRVSAGYGQPKKFSGKVI</sequence>
<reference evidence="1" key="1">
    <citation type="submission" date="2021-04" db="EMBL/GenBank/DDBJ databases">
        <title>Genome sequence of Woronichinia naegeliana from Washington state freshwater lake bloom.</title>
        <authorList>
            <person name="Dreher T.W."/>
        </authorList>
    </citation>
    <scope>NUCLEOTIDE SEQUENCE</scope>
    <source>
        <strain evidence="1">WA131</strain>
    </source>
</reference>
<proteinExistence type="predicted"/>
<organism evidence="1">
    <name type="scientific">Woronichinia naegeliana WA131</name>
    <dbReference type="NCBI Taxonomy" id="2824559"/>
    <lineage>
        <taxon>Bacteria</taxon>
        <taxon>Bacillati</taxon>
        <taxon>Cyanobacteriota</taxon>
        <taxon>Cyanophyceae</taxon>
        <taxon>Synechococcales</taxon>
        <taxon>Coelosphaeriaceae</taxon>
        <taxon>Woronichinia</taxon>
    </lineage>
</organism>
<dbReference type="Proteomes" id="UP001065613">
    <property type="component" value="Chromosome"/>
</dbReference>
<accession>A0A977L2F3</accession>
<dbReference type="AlphaFoldDB" id="A0A977L2F3"/>
<protein>
    <recommendedName>
        <fullName evidence="2">RAMP superfamily protein</fullName>
    </recommendedName>
</protein>
<dbReference type="CDD" id="cd09726">
    <property type="entry name" value="RAMP_I_III"/>
    <property type="match status" value="1"/>
</dbReference>
<dbReference type="EMBL" id="CP073041">
    <property type="protein sequence ID" value="UXE64351.1"/>
    <property type="molecule type" value="Genomic_DNA"/>
</dbReference>